<evidence type="ECO:0000259" key="9">
    <source>
        <dbReference type="Pfam" id="PF00135"/>
    </source>
</evidence>
<dbReference type="PANTHER" id="PTHR11559">
    <property type="entry name" value="CARBOXYLESTERASE"/>
    <property type="match status" value="1"/>
</dbReference>
<evidence type="ECO:0000256" key="8">
    <source>
        <dbReference type="RuleBase" id="RU361235"/>
    </source>
</evidence>
<dbReference type="EC" id="3.1.1.-" evidence="8"/>
<evidence type="ECO:0000256" key="2">
    <source>
        <dbReference type="ARBA" id="ARBA00005964"/>
    </source>
</evidence>
<dbReference type="InterPro" id="IPR029058">
    <property type="entry name" value="AB_hydrolase_fold"/>
</dbReference>
<dbReference type="FunFam" id="3.40.50.1820:FF:000213">
    <property type="entry name" value="Carboxylic ester hydrolase"/>
    <property type="match status" value="1"/>
</dbReference>
<keyword evidence="11" id="KW-1185">Reference proteome</keyword>
<evidence type="ECO:0000256" key="6">
    <source>
        <dbReference type="ARBA" id="ARBA00023098"/>
    </source>
</evidence>
<keyword evidence="4 8" id="KW-0732">Signal</keyword>
<dbReference type="InterPro" id="IPR019826">
    <property type="entry name" value="Carboxylesterase_B_AS"/>
</dbReference>
<dbReference type="InterPro" id="IPR050309">
    <property type="entry name" value="Type-B_Carboxylest/Lipase"/>
</dbReference>
<feature type="chain" id="PRO_5007749101" description="Carboxylic ester hydrolase" evidence="8">
    <location>
        <begin position="18"/>
        <end position="581"/>
    </location>
</feature>
<gene>
    <name evidence="10" type="ORF">CI238_09306</name>
</gene>
<evidence type="ECO:0000256" key="5">
    <source>
        <dbReference type="ARBA" id="ARBA00022801"/>
    </source>
</evidence>
<dbReference type="STRING" id="1573173.A0A167CV80"/>
<dbReference type="OrthoDB" id="408631at2759"/>
<evidence type="ECO:0000313" key="11">
    <source>
        <dbReference type="Proteomes" id="UP000076584"/>
    </source>
</evidence>
<comment type="similarity">
    <text evidence="2 8">Belongs to the type-B carboxylesterase/lipase family.</text>
</comment>
<keyword evidence="5 8" id="KW-0378">Hydrolase</keyword>
<comment type="subcellular location">
    <subcellularLocation>
        <location evidence="1">Secreted</location>
    </subcellularLocation>
</comment>
<protein>
    <recommendedName>
        <fullName evidence="8">Carboxylic ester hydrolase</fullName>
        <ecNumber evidence="8">3.1.1.-</ecNumber>
    </recommendedName>
</protein>
<name>A0A167CV80_COLIC</name>
<feature type="signal peptide" evidence="8">
    <location>
        <begin position="1"/>
        <end position="17"/>
    </location>
</feature>
<evidence type="ECO:0000256" key="7">
    <source>
        <dbReference type="ARBA" id="ARBA00023180"/>
    </source>
</evidence>
<dbReference type="InterPro" id="IPR002018">
    <property type="entry name" value="CarbesteraseB"/>
</dbReference>
<dbReference type="PROSITE" id="PS00122">
    <property type="entry name" value="CARBOXYLESTERASE_B_1"/>
    <property type="match status" value="1"/>
</dbReference>
<keyword evidence="6" id="KW-0443">Lipid metabolism</keyword>
<evidence type="ECO:0000256" key="4">
    <source>
        <dbReference type="ARBA" id="ARBA00022729"/>
    </source>
</evidence>
<keyword evidence="3" id="KW-0964">Secreted</keyword>
<evidence type="ECO:0000313" key="10">
    <source>
        <dbReference type="EMBL" id="KZL83069.1"/>
    </source>
</evidence>
<dbReference type="EMBL" id="LFIW01001216">
    <property type="protein sequence ID" value="KZL83069.1"/>
    <property type="molecule type" value="Genomic_DNA"/>
</dbReference>
<dbReference type="Proteomes" id="UP000076584">
    <property type="component" value="Unassembled WGS sequence"/>
</dbReference>
<comment type="caution">
    <text evidence="10">The sequence shown here is derived from an EMBL/GenBank/DDBJ whole genome shotgun (WGS) entry which is preliminary data.</text>
</comment>
<proteinExistence type="inferred from homology"/>
<dbReference type="Pfam" id="PF00135">
    <property type="entry name" value="COesterase"/>
    <property type="match status" value="1"/>
</dbReference>
<dbReference type="GO" id="GO:0005576">
    <property type="term" value="C:extracellular region"/>
    <property type="evidence" value="ECO:0007669"/>
    <property type="project" value="UniProtKB-SubCell"/>
</dbReference>
<dbReference type="Gene3D" id="3.40.50.1820">
    <property type="entry name" value="alpha/beta hydrolase"/>
    <property type="match status" value="1"/>
</dbReference>
<accession>A0A167CV80</accession>
<organism evidence="10 11">
    <name type="scientific">Colletotrichum incanum</name>
    <name type="common">Soybean anthracnose fungus</name>
    <dbReference type="NCBI Taxonomy" id="1573173"/>
    <lineage>
        <taxon>Eukaryota</taxon>
        <taxon>Fungi</taxon>
        <taxon>Dikarya</taxon>
        <taxon>Ascomycota</taxon>
        <taxon>Pezizomycotina</taxon>
        <taxon>Sordariomycetes</taxon>
        <taxon>Hypocreomycetidae</taxon>
        <taxon>Glomerellales</taxon>
        <taxon>Glomerellaceae</taxon>
        <taxon>Colletotrichum</taxon>
        <taxon>Colletotrichum spaethianum species complex</taxon>
    </lineage>
</organism>
<sequence length="581" mass="63139">MIPSALAFVSLVALACAAPQKRGGGGTPRVTIKAPQANLKGNTKGFLGAKAGEVESFMGIPFAKPPVGELRFKPPVRLTEAMGEVDATTEQPEACPQFALNTNFGSPFIPPDLLDKVLNLPILKNLAVGQEDCLTINVQRPAGTKEGDKLPVLYWIFGGGFELGSTSMYNGAGLVAEGMSTGKPFIFVAVNYRVGAWGFMPGKDLMEEGSSNAGLLDQRMGLEWVQDNIASFGGDPDKVTLWGESAGAISIFSQYTLFNGNITRNGKNLFRGAIMNSGSAVPTDPMDSPKATKIYEQVLSAAGCEGAKDRLKCLRDLPFDTMRKAANSVPGLLSYSSVALSYLPRPDGKNVPSSPEIFATSGKLPKVPFILGDQEDEGTLFALFQPNITSTREVEEYLSTLYFNNASPQQVKDLVATYDPRPSEGSPFRTAFFNEVRPQFKRLAAILGDAVFTLTRRAVFNISQAVQPEVNNWSYLASYDYGTPVLGTFHGSDLLQVFYGVKPNYAAAATRAYYFNFAYNLDPNDSSGGTGTAKVKLINWPKWKDGNKLLHMKADEADLIDDDFRQDSFNFLLNNVEKLRF</sequence>
<dbReference type="ESTHER" id="9pezi-a0a166m8e1">
    <property type="family name" value="Fungal_carboxylesterase_lipase"/>
</dbReference>
<dbReference type="GO" id="GO:0016787">
    <property type="term" value="F:hydrolase activity"/>
    <property type="evidence" value="ECO:0007669"/>
    <property type="project" value="UniProtKB-KW"/>
</dbReference>
<keyword evidence="7" id="KW-0325">Glycoprotein</keyword>
<evidence type="ECO:0000256" key="3">
    <source>
        <dbReference type="ARBA" id="ARBA00022525"/>
    </source>
</evidence>
<evidence type="ECO:0000256" key="1">
    <source>
        <dbReference type="ARBA" id="ARBA00004613"/>
    </source>
</evidence>
<feature type="domain" description="Carboxylesterase type B" evidence="9">
    <location>
        <begin position="31"/>
        <end position="569"/>
    </location>
</feature>
<reference evidence="10 11" key="1">
    <citation type="submission" date="2015-06" db="EMBL/GenBank/DDBJ databases">
        <title>Survival trade-offs in plant roots during colonization by closely related pathogenic and mutualistic fungi.</title>
        <authorList>
            <person name="Hacquard S."/>
            <person name="Kracher B."/>
            <person name="Hiruma K."/>
            <person name="Weinman A."/>
            <person name="Muench P."/>
            <person name="Garrido Oter R."/>
            <person name="Ver Loren van Themaat E."/>
            <person name="Dallerey J.-F."/>
            <person name="Damm U."/>
            <person name="Henrissat B."/>
            <person name="Lespinet O."/>
            <person name="Thon M."/>
            <person name="Kemen E."/>
            <person name="McHardy A.C."/>
            <person name="Schulze-Lefert P."/>
            <person name="O'Connell R.J."/>
        </authorList>
    </citation>
    <scope>NUCLEOTIDE SEQUENCE [LARGE SCALE GENOMIC DNA]</scope>
    <source>
        <strain evidence="10 11">MAFF 238704</strain>
    </source>
</reference>
<dbReference type="AlphaFoldDB" id="A0A167CV80"/>
<dbReference type="GO" id="GO:0006629">
    <property type="term" value="P:lipid metabolic process"/>
    <property type="evidence" value="ECO:0007669"/>
    <property type="project" value="UniProtKB-KW"/>
</dbReference>
<dbReference type="SUPFAM" id="SSF53474">
    <property type="entry name" value="alpha/beta-Hydrolases"/>
    <property type="match status" value="1"/>
</dbReference>